<dbReference type="InterPro" id="IPR012997">
    <property type="entry name" value="RplA"/>
</dbReference>
<sequence length="149" mass="15572" precursor="true">MRTHRWGCLAMVAGLAATPAFARDHLAPDNGSVGGGQVGRASWYGREHAGHRTASGEAYDPEGLTAAHRTLPLGTVIEVSAHGQLVKVRVNDRGPFVKGRVLDLSAAAARVLGMDRTGTAMVRIRPTGAVCPANRPCDPETQVATAEAP</sequence>
<feature type="signal peptide" evidence="3">
    <location>
        <begin position="1"/>
        <end position="22"/>
    </location>
</feature>
<dbReference type="EMBL" id="JACIIZ010000002">
    <property type="protein sequence ID" value="MBB6250151.1"/>
    <property type="molecule type" value="Genomic_DNA"/>
</dbReference>
<keyword evidence="6" id="KW-0449">Lipoprotein</keyword>
<proteinExistence type="inferred from homology"/>
<dbReference type="GO" id="GO:0008932">
    <property type="term" value="F:lytic endotransglycosylase activity"/>
    <property type="evidence" value="ECO:0007669"/>
    <property type="project" value="UniProtKB-UniRule"/>
</dbReference>
<dbReference type="InterPro" id="IPR036908">
    <property type="entry name" value="RlpA-like_sf"/>
</dbReference>
<name>A0A7X0AVQ7_9PROT</name>
<evidence type="ECO:0000313" key="6">
    <source>
        <dbReference type="EMBL" id="MBB6250151.1"/>
    </source>
</evidence>
<dbReference type="InterPro" id="IPR009009">
    <property type="entry name" value="RlpA-like_DPBB"/>
</dbReference>
<dbReference type="InterPro" id="IPR034718">
    <property type="entry name" value="RlpA"/>
</dbReference>
<feature type="domain" description="RlpA-like protein double-psi beta-barrel" evidence="5">
    <location>
        <begin position="38"/>
        <end position="123"/>
    </location>
</feature>
<dbReference type="GO" id="GO:0000270">
    <property type="term" value="P:peptidoglycan metabolic process"/>
    <property type="evidence" value="ECO:0007669"/>
    <property type="project" value="UniProtKB-UniRule"/>
</dbReference>
<keyword evidence="3" id="KW-0732">Signal</keyword>
<keyword evidence="2 3" id="KW-0961">Cell wall biogenesis/degradation</keyword>
<keyword evidence="7" id="KW-1185">Reference proteome</keyword>
<dbReference type="SUPFAM" id="SSF50685">
    <property type="entry name" value="Barwin-like endoglucanases"/>
    <property type="match status" value="1"/>
</dbReference>
<dbReference type="PANTHER" id="PTHR34183:SF8">
    <property type="entry name" value="ENDOLYTIC PEPTIDOGLYCAN TRANSGLYCOSYLASE RLPA-RELATED"/>
    <property type="match status" value="1"/>
</dbReference>
<accession>A0A7X0AVQ7</accession>
<dbReference type="CDD" id="cd22268">
    <property type="entry name" value="DPBB_RlpA-like"/>
    <property type="match status" value="1"/>
</dbReference>
<dbReference type="EC" id="4.2.2.-" evidence="3"/>
<evidence type="ECO:0000256" key="2">
    <source>
        <dbReference type="ARBA" id="ARBA00023316"/>
    </source>
</evidence>
<dbReference type="AlphaFoldDB" id="A0A7X0AVQ7"/>
<evidence type="ECO:0000256" key="3">
    <source>
        <dbReference type="HAMAP-Rule" id="MF_02071"/>
    </source>
</evidence>
<dbReference type="NCBIfam" id="TIGR00413">
    <property type="entry name" value="rlpA"/>
    <property type="match status" value="1"/>
</dbReference>
<protein>
    <recommendedName>
        <fullName evidence="3">Endolytic peptidoglycan transglycosylase RlpA</fullName>
        <ecNumber evidence="3">4.2.2.-</ecNumber>
    </recommendedName>
</protein>
<evidence type="ECO:0000256" key="4">
    <source>
        <dbReference type="RuleBase" id="RU003495"/>
    </source>
</evidence>
<evidence type="ECO:0000256" key="1">
    <source>
        <dbReference type="ARBA" id="ARBA00023239"/>
    </source>
</evidence>
<dbReference type="Gene3D" id="2.40.40.10">
    <property type="entry name" value="RlpA-like domain"/>
    <property type="match status" value="1"/>
</dbReference>
<evidence type="ECO:0000313" key="7">
    <source>
        <dbReference type="Proteomes" id="UP000539175"/>
    </source>
</evidence>
<evidence type="ECO:0000259" key="5">
    <source>
        <dbReference type="Pfam" id="PF03330"/>
    </source>
</evidence>
<comment type="similarity">
    <text evidence="3 4">Belongs to the RlpA family.</text>
</comment>
<comment type="function">
    <text evidence="3">Lytic transglycosylase with a strong preference for naked glycan strands that lack stem peptides.</text>
</comment>
<dbReference type="Pfam" id="PF03330">
    <property type="entry name" value="DPBB_1"/>
    <property type="match status" value="1"/>
</dbReference>
<organism evidence="6 7">
    <name type="scientific">Nitrospirillum iridis</name>
    <dbReference type="NCBI Taxonomy" id="765888"/>
    <lineage>
        <taxon>Bacteria</taxon>
        <taxon>Pseudomonadati</taxon>
        <taxon>Pseudomonadota</taxon>
        <taxon>Alphaproteobacteria</taxon>
        <taxon>Rhodospirillales</taxon>
        <taxon>Azospirillaceae</taxon>
        <taxon>Nitrospirillum</taxon>
    </lineage>
</organism>
<dbReference type="Proteomes" id="UP000539175">
    <property type="component" value="Unassembled WGS sequence"/>
</dbReference>
<feature type="chain" id="PRO_5031640896" description="Endolytic peptidoglycan transglycosylase RlpA" evidence="3">
    <location>
        <begin position="23"/>
        <end position="149"/>
    </location>
</feature>
<reference evidence="6 7" key="1">
    <citation type="submission" date="2020-08" db="EMBL/GenBank/DDBJ databases">
        <title>Genomic Encyclopedia of Type Strains, Phase IV (KMG-IV): sequencing the most valuable type-strain genomes for metagenomic binning, comparative biology and taxonomic classification.</title>
        <authorList>
            <person name="Goeker M."/>
        </authorList>
    </citation>
    <scope>NUCLEOTIDE SEQUENCE [LARGE SCALE GENOMIC DNA]</scope>
    <source>
        <strain evidence="6 7">DSM 22198</strain>
    </source>
</reference>
<gene>
    <name evidence="3" type="primary">rlpA</name>
    <name evidence="6" type="ORF">FHS74_000692</name>
</gene>
<dbReference type="HAMAP" id="MF_02071">
    <property type="entry name" value="RlpA"/>
    <property type="match status" value="1"/>
</dbReference>
<comment type="caution">
    <text evidence="6">The sequence shown here is derived from an EMBL/GenBank/DDBJ whole genome shotgun (WGS) entry which is preliminary data.</text>
</comment>
<dbReference type="PANTHER" id="PTHR34183">
    <property type="entry name" value="ENDOLYTIC PEPTIDOGLYCAN TRANSGLYCOSYLASE RLPA"/>
    <property type="match status" value="1"/>
</dbReference>
<dbReference type="GO" id="GO:0071555">
    <property type="term" value="P:cell wall organization"/>
    <property type="evidence" value="ECO:0007669"/>
    <property type="project" value="UniProtKB-KW"/>
</dbReference>
<keyword evidence="1 3" id="KW-0456">Lyase</keyword>
<dbReference type="RefSeq" id="WP_184797484.1">
    <property type="nucleotide sequence ID" value="NZ_JACIIZ010000002.1"/>
</dbReference>